<dbReference type="GO" id="GO:0016052">
    <property type="term" value="P:carbohydrate catabolic process"/>
    <property type="evidence" value="ECO:0007669"/>
    <property type="project" value="TreeGrafter"/>
</dbReference>
<name>A0A895YH34_9ACTN</name>
<sequence>MTITAVEARLFRYQGRVGRTWDGNLSVDNPGERHELVLRIETSDGHYGVAFAEDPMLVDGVRDRPWVLNELLAPALLGEGHEYRERIWGQLRRLQRLHRTAIGDRTLCLVDLALWDLAGREAGKPVYHLIGAARDRVPAYASSVVARLDDPAMATPAAFADLAQQCVERGFTAFKLHTWSPWDDAQRSIARDIAACQAVRERVGSEIELMLDPFHFYTRTQARNLGRALEELDFAWLEEPMDEDSTAAYVWLCDQLELPIAGPEVAEGKSGIRAEWIVRGACDLARVGPVDVGGITPMLKVVGLCEAFNMPLTFHLGGLASLHVIASMPQPGAHFEYGLLHPEVDYEATPPWLTAPPYQLSADGMIDLPTVPGLGWQVDWEYIEANTIDTVRVTADRT</sequence>
<evidence type="ECO:0000256" key="3">
    <source>
        <dbReference type="ARBA" id="ARBA00022842"/>
    </source>
</evidence>
<feature type="domain" description="Mandelate racemase/muconate lactonizing enzyme C-terminal" evidence="4">
    <location>
        <begin position="156"/>
        <end position="259"/>
    </location>
</feature>
<dbReference type="InterPro" id="IPR036849">
    <property type="entry name" value="Enolase-like_C_sf"/>
</dbReference>
<dbReference type="InterPro" id="IPR029065">
    <property type="entry name" value="Enolase_C-like"/>
</dbReference>
<evidence type="ECO:0000256" key="1">
    <source>
        <dbReference type="ARBA" id="ARBA00001946"/>
    </source>
</evidence>
<dbReference type="SUPFAM" id="SSF51604">
    <property type="entry name" value="Enolase C-terminal domain-like"/>
    <property type="match status" value="1"/>
</dbReference>
<evidence type="ECO:0000256" key="2">
    <source>
        <dbReference type="ARBA" id="ARBA00022723"/>
    </source>
</evidence>
<dbReference type="InterPro" id="IPR046945">
    <property type="entry name" value="RHMD-like"/>
</dbReference>
<keyword evidence="6" id="KW-1185">Reference proteome</keyword>
<dbReference type="GO" id="GO:0000287">
    <property type="term" value="F:magnesium ion binding"/>
    <property type="evidence" value="ECO:0007669"/>
    <property type="project" value="TreeGrafter"/>
</dbReference>
<dbReference type="InterPro" id="IPR013341">
    <property type="entry name" value="Mandelate_racemase_N_dom"/>
</dbReference>
<evidence type="ECO:0000313" key="6">
    <source>
        <dbReference type="Proteomes" id="UP000662857"/>
    </source>
</evidence>
<evidence type="ECO:0000259" key="4">
    <source>
        <dbReference type="SMART" id="SM00922"/>
    </source>
</evidence>
<dbReference type="InterPro" id="IPR013342">
    <property type="entry name" value="Mandelate_racemase_C"/>
</dbReference>
<dbReference type="EMBL" id="CP070499">
    <property type="protein sequence ID" value="QSB15365.1"/>
    <property type="molecule type" value="Genomic_DNA"/>
</dbReference>
<keyword evidence="2" id="KW-0479">Metal-binding</keyword>
<dbReference type="Gene3D" id="3.20.20.120">
    <property type="entry name" value="Enolase-like C-terminal domain"/>
    <property type="match status" value="1"/>
</dbReference>
<organism evidence="5 6">
    <name type="scientific">Natronosporangium hydrolyticum</name>
    <dbReference type="NCBI Taxonomy" id="2811111"/>
    <lineage>
        <taxon>Bacteria</taxon>
        <taxon>Bacillati</taxon>
        <taxon>Actinomycetota</taxon>
        <taxon>Actinomycetes</taxon>
        <taxon>Micromonosporales</taxon>
        <taxon>Micromonosporaceae</taxon>
        <taxon>Natronosporangium</taxon>
    </lineage>
</organism>
<protein>
    <recommendedName>
        <fullName evidence="4">Mandelate racemase/muconate lactonizing enzyme C-terminal domain-containing protein</fullName>
    </recommendedName>
</protein>
<dbReference type="KEGG" id="nhy:JQS43_03100"/>
<comment type="cofactor">
    <cofactor evidence="1">
        <name>Mg(2+)</name>
        <dbReference type="ChEBI" id="CHEBI:18420"/>
    </cofactor>
</comment>
<dbReference type="PANTHER" id="PTHR13794">
    <property type="entry name" value="ENOLASE SUPERFAMILY, MANDELATE RACEMASE"/>
    <property type="match status" value="1"/>
</dbReference>
<dbReference type="InterPro" id="IPR029017">
    <property type="entry name" value="Enolase-like_N"/>
</dbReference>
<keyword evidence="3" id="KW-0460">Magnesium</keyword>
<accession>A0A895YH34</accession>
<dbReference type="Pfam" id="PF02746">
    <property type="entry name" value="MR_MLE_N"/>
    <property type="match status" value="1"/>
</dbReference>
<dbReference type="Pfam" id="PF13378">
    <property type="entry name" value="MR_MLE_C"/>
    <property type="match status" value="1"/>
</dbReference>
<dbReference type="RefSeq" id="WP_239677543.1">
    <property type="nucleotide sequence ID" value="NZ_CP070499.1"/>
</dbReference>
<reference evidence="5" key="1">
    <citation type="submission" date="2021-02" db="EMBL/GenBank/DDBJ databases">
        <title>Natrosporangium hydrolyticum gen. nov., sp. nov, a haloalkaliphilic actinobacterium from a soda solonchak soil.</title>
        <authorList>
            <person name="Sorokin D.Y."/>
            <person name="Khijniak T.V."/>
            <person name="Zakharycheva A.P."/>
            <person name="Boueva O.V."/>
            <person name="Ariskina E.V."/>
            <person name="Hahnke R.L."/>
            <person name="Bunk B."/>
            <person name="Sproer C."/>
            <person name="Schumann P."/>
            <person name="Evtushenko L.I."/>
            <person name="Kublanov I.V."/>
        </authorList>
    </citation>
    <scope>NUCLEOTIDE SEQUENCE</scope>
    <source>
        <strain evidence="5">DSM 106523</strain>
    </source>
</reference>
<dbReference type="Gene3D" id="3.30.390.10">
    <property type="entry name" value="Enolase-like, N-terminal domain"/>
    <property type="match status" value="1"/>
</dbReference>
<dbReference type="GO" id="GO:0016836">
    <property type="term" value="F:hydro-lyase activity"/>
    <property type="evidence" value="ECO:0007669"/>
    <property type="project" value="TreeGrafter"/>
</dbReference>
<dbReference type="SUPFAM" id="SSF54826">
    <property type="entry name" value="Enolase N-terminal domain-like"/>
    <property type="match status" value="1"/>
</dbReference>
<dbReference type="AlphaFoldDB" id="A0A895YH34"/>
<dbReference type="Proteomes" id="UP000662857">
    <property type="component" value="Chromosome"/>
</dbReference>
<gene>
    <name evidence="5" type="ORF">JQS43_03100</name>
</gene>
<evidence type="ECO:0000313" key="5">
    <source>
        <dbReference type="EMBL" id="QSB15365.1"/>
    </source>
</evidence>
<proteinExistence type="predicted"/>
<dbReference type="PANTHER" id="PTHR13794:SF58">
    <property type="entry name" value="MITOCHONDRIAL ENOLASE SUPERFAMILY MEMBER 1"/>
    <property type="match status" value="1"/>
</dbReference>
<dbReference type="SMART" id="SM00922">
    <property type="entry name" value="MR_MLE"/>
    <property type="match status" value="1"/>
</dbReference>